<keyword evidence="2" id="KW-1185">Reference proteome</keyword>
<evidence type="ECO:0000313" key="1">
    <source>
        <dbReference type="EMBL" id="AGL03479.1"/>
    </source>
</evidence>
<dbReference type="KEGG" id="dgi:Desgi_4227"/>
<gene>
    <name evidence="1" type="ORF">Desgi_4227</name>
</gene>
<dbReference type="Gene3D" id="1.10.10.10">
    <property type="entry name" value="Winged helix-like DNA-binding domain superfamily/Winged helix DNA-binding domain"/>
    <property type="match status" value="1"/>
</dbReference>
<organism evidence="1 2">
    <name type="scientific">Desulfoscipio gibsoniae DSM 7213</name>
    <dbReference type="NCBI Taxonomy" id="767817"/>
    <lineage>
        <taxon>Bacteria</taxon>
        <taxon>Bacillati</taxon>
        <taxon>Bacillota</taxon>
        <taxon>Clostridia</taxon>
        <taxon>Eubacteriales</taxon>
        <taxon>Desulfallaceae</taxon>
        <taxon>Desulfoscipio</taxon>
    </lineage>
</organism>
<name>R4KLD9_9FIRM</name>
<dbReference type="EMBL" id="CP003273">
    <property type="protein sequence ID" value="AGL03479.1"/>
    <property type="molecule type" value="Genomic_DNA"/>
</dbReference>
<evidence type="ECO:0000313" key="2">
    <source>
        <dbReference type="Proteomes" id="UP000013520"/>
    </source>
</evidence>
<dbReference type="InterPro" id="IPR036388">
    <property type="entry name" value="WH-like_DNA-bd_sf"/>
</dbReference>
<protein>
    <submittedName>
        <fullName evidence="1">Uncharacterized protein</fullName>
    </submittedName>
</protein>
<dbReference type="HOGENOM" id="CLU_2842593_0_0_9"/>
<dbReference type="STRING" id="767817.Desgi_4227"/>
<dbReference type="AlphaFoldDB" id="R4KLD9"/>
<sequence>MAKKLVPVLKAKGVITNADLRGLMQISRPEATRRLAALVNESYLVLKGKKYIAGPKIIPLIKKDI</sequence>
<reference evidence="1 2" key="1">
    <citation type="submission" date="2012-01" db="EMBL/GenBank/DDBJ databases">
        <title>Complete sequence of Desulfotomaculum gibsoniae DSM 7213.</title>
        <authorList>
            <consortium name="US DOE Joint Genome Institute"/>
            <person name="Lucas S."/>
            <person name="Han J."/>
            <person name="Lapidus A."/>
            <person name="Cheng J.-F."/>
            <person name="Goodwin L."/>
            <person name="Pitluck S."/>
            <person name="Peters L."/>
            <person name="Ovchinnikova G."/>
            <person name="Teshima H."/>
            <person name="Detter J.C."/>
            <person name="Han C."/>
            <person name="Tapia R."/>
            <person name="Land M."/>
            <person name="Hauser L."/>
            <person name="Kyrpides N."/>
            <person name="Ivanova N."/>
            <person name="Pagani I."/>
            <person name="Parshina S."/>
            <person name="Plugge C."/>
            <person name="Muyzer G."/>
            <person name="Kuever J."/>
            <person name="Ivanova A."/>
            <person name="Nazina T."/>
            <person name="Klenk H.-P."/>
            <person name="Brambilla E."/>
            <person name="Spring S."/>
            <person name="Stams A.F."/>
            <person name="Woyke T."/>
        </authorList>
    </citation>
    <scope>NUCLEOTIDE SEQUENCE [LARGE SCALE GENOMIC DNA]</scope>
    <source>
        <strain evidence="1 2">DSM 7213</strain>
    </source>
</reference>
<proteinExistence type="predicted"/>
<accession>R4KLD9</accession>
<dbReference type="Proteomes" id="UP000013520">
    <property type="component" value="Chromosome"/>
</dbReference>